<reference evidence="1" key="1">
    <citation type="submission" date="2021-11" db="EMBL/GenBank/DDBJ databases">
        <authorList>
            <person name="Schell T."/>
        </authorList>
    </citation>
    <scope>NUCLEOTIDE SEQUENCE</scope>
    <source>
        <strain evidence="1">M5</strain>
    </source>
</reference>
<gene>
    <name evidence="1" type="ORF">DGAL_LOCUS937</name>
</gene>
<dbReference type="EMBL" id="CAKKLH010000009">
    <property type="protein sequence ID" value="CAH0098834.1"/>
    <property type="molecule type" value="Genomic_DNA"/>
</dbReference>
<keyword evidence="2" id="KW-1185">Reference proteome</keyword>
<dbReference type="Proteomes" id="UP000789390">
    <property type="component" value="Unassembled WGS sequence"/>
</dbReference>
<evidence type="ECO:0000313" key="2">
    <source>
        <dbReference type="Proteomes" id="UP000789390"/>
    </source>
</evidence>
<evidence type="ECO:0000313" key="1">
    <source>
        <dbReference type="EMBL" id="CAH0098834.1"/>
    </source>
</evidence>
<sequence>MKYDESLLKNEVIAKDEQVNSHIKQIVEDIVPERQKNTCGENVFKAAKDSSTNKNHLDQTGLIMFRIHNFVLNLGYSWLVIGLMVSELLLEKNKTMGQCIYVIIYGNRTKHMTPGNRNDTLSAGMMYFNSEKFDRMPKFRASRLVKSRILAEAFSMELKDLLETFKLSETDLLGIKDRLKKKAASSARKNDDGPHFSLIIALLSHERFGGPIFRNADFEK</sequence>
<dbReference type="AlphaFoldDB" id="A0A8J2RDG4"/>
<protein>
    <submittedName>
        <fullName evidence="1">Uncharacterized protein</fullName>
    </submittedName>
</protein>
<dbReference type="OrthoDB" id="5987030at2759"/>
<dbReference type="PANTHER" id="PTHR33104">
    <property type="entry name" value="SI:DKEY-29D5.2"/>
    <property type="match status" value="1"/>
</dbReference>
<comment type="caution">
    <text evidence="1">The sequence shown here is derived from an EMBL/GenBank/DDBJ whole genome shotgun (WGS) entry which is preliminary data.</text>
</comment>
<proteinExistence type="predicted"/>
<organism evidence="1 2">
    <name type="scientific">Daphnia galeata</name>
    <dbReference type="NCBI Taxonomy" id="27404"/>
    <lineage>
        <taxon>Eukaryota</taxon>
        <taxon>Metazoa</taxon>
        <taxon>Ecdysozoa</taxon>
        <taxon>Arthropoda</taxon>
        <taxon>Crustacea</taxon>
        <taxon>Branchiopoda</taxon>
        <taxon>Diplostraca</taxon>
        <taxon>Cladocera</taxon>
        <taxon>Anomopoda</taxon>
        <taxon>Daphniidae</taxon>
        <taxon>Daphnia</taxon>
    </lineage>
</organism>
<dbReference type="PANTHER" id="PTHR33104:SF2">
    <property type="entry name" value="CXC3 LIKE CYSTEINE CLUSTER DOMAIN-CONTAINING PROTEIN"/>
    <property type="match status" value="1"/>
</dbReference>
<name>A0A8J2RDG4_9CRUS</name>
<accession>A0A8J2RDG4</accession>